<dbReference type="PANTHER" id="PTHR14363">
    <property type="entry name" value="HEPARANASE-RELATED"/>
    <property type="match status" value="1"/>
</dbReference>
<feature type="compositionally biased region" description="Basic residues" evidence="11">
    <location>
        <begin position="454"/>
        <end position="468"/>
    </location>
</feature>
<keyword evidence="14" id="KW-1185">Reference proteome</keyword>
<dbReference type="InterPro" id="IPR005199">
    <property type="entry name" value="Glyco_hydro_79"/>
</dbReference>
<evidence type="ECO:0008006" key="15">
    <source>
        <dbReference type="Google" id="ProtNLM"/>
    </source>
</evidence>
<dbReference type="GO" id="GO:0005765">
    <property type="term" value="C:lysosomal membrane"/>
    <property type="evidence" value="ECO:0007669"/>
    <property type="project" value="UniProtKB-SubCell"/>
</dbReference>
<evidence type="ECO:0000256" key="7">
    <source>
        <dbReference type="ARBA" id="ARBA00023180"/>
    </source>
</evidence>
<comment type="subcellular location">
    <subcellularLocation>
        <location evidence="9">Lysosome membrane</location>
        <topology evidence="9">Peripheral membrane protein</topology>
    </subcellularLocation>
    <subcellularLocation>
        <location evidence="1">Secreted</location>
    </subcellularLocation>
</comment>
<name>A0AAD8K6N3_TARER</name>
<dbReference type="EMBL" id="JAUHHV010000007">
    <property type="protein sequence ID" value="KAK1417202.1"/>
    <property type="molecule type" value="Genomic_DNA"/>
</dbReference>
<dbReference type="GO" id="GO:0009505">
    <property type="term" value="C:plant-type cell wall"/>
    <property type="evidence" value="ECO:0007669"/>
    <property type="project" value="TreeGrafter"/>
</dbReference>
<dbReference type="InterPro" id="IPR017853">
    <property type="entry name" value="GH"/>
</dbReference>
<feature type="signal peptide" evidence="12">
    <location>
        <begin position="1"/>
        <end position="26"/>
    </location>
</feature>
<comment type="caution">
    <text evidence="13">The sequence shown here is derived from an EMBL/GenBank/DDBJ whole genome shotgun (WGS) entry which is preliminary data.</text>
</comment>
<feature type="region of interest" description="Disordered" evidence="11">
    <location>
        <begin position="454"/>
        <end position="477"/>
    </location>
</feature>
<gene>
    <name evidence="13" type="ORF">QVD17_26326</name>
</gene>
<evidence type="ECO:0000256" key="10">
    <source>
        <dbReference type="ARBA" id="ARBA00055929"/>
    </source>
</evidence>
<proteinExistence type="inferred from homology"/>
<feature type="chain" id="PRO_5041914624" description="Heparanase-like protein 3" evidence="12">
    <location>
        <begin position="27"/>
        <end position="545"/>
    </location>
</feature>
<evidence type="ECO:0000256" key="9">
    <source>
        <dbReference type="ARBA" id="ARBA00023765"/>
    </source>
</evidence>
<keyword evidence="7" id="KW-0325">Glycoprotein</keyword>
<protein>
    <recommendedName>
        <fullName evidence="15">Heparanase-like protein 3</fullName>
    </recommendedName>
</protein>
<keyword evidence="6" id="KW-0472">Membrane</keyword>
<evidence type="ECO:0000256" key="2">
    <source>
        <dbReference type="ARBA" id="ARBA00009800"/>
    </source>
</evidence>
<organism evidence="13 14">
    <name type="scientific">Tagetes erecta</name>
    <name type="common">African marigold</name>
    <dbReference type="NCBI Taxonomy" id="13708"/>
    <lineage>
        <taxon>Eukaryota</taxon>
        <taxon>Viridiplantae</taxon>
        <taxon>Streptophyta</taxon>
        <taxon>Embryophyta</taxon>
        <taxon>Tracheophyta</taxon>
        <taxon>Spermatophyta</taxon>
        <taxon>Magnoliopsida</taxon>
        <taxon>eudicotyledons</taxon>
        <taxon>Gunneridae</taxon>
        <taxon>Pentapetalae</taxon>
        <taxon>asterids</taxon>
        <taxon>campanulids</taxon>
        <taxon>Asterales</taxon>
        <taxon>Asteraceae</taxon>
        <taxon>Asteroideae</taxon>
        <taxon>Heliantheae alliance</taxon>
        <taxon>Tageteae</taxon>
        <taxon>Tagetes</taxon>
    </lineage>
</organism>
<evidence type="ECO:0000256" key="4">
    <source>
        <dbReference type="ARBA" id="ARBA00022729"/>
    </source>
</evidence>
<evidence type="ECO:0000256" key="8">
    <source>
        <dbReference type="ARBA" id="ARBA00023228"/>
    </source>
</evidence>
<evidence type="ECO:0000256" key="1">
    <source>
        <dbReference type="ARBA" id="ARBA00004613"/>
    </source>
</evidence>
<evidence type="ECO:0000313" key="14">
    <source>
        <dbReference type="Proteomes" id="UP001229421"/>
    </source>
</evidence>
<dbReference type="SUPFAM" id="SSF51445">
    <property type="entry name" value="(Trans)glycosidases"/>
    <property type="match status" value="1"/>
</dbReference>
<evidence type="ECO:0000313" key="13">
    <source>
        <dbReference type="EMBL" id="KAK1417202.1"/>
    </source>
</evidence>
<evidence type="ECO:0000256" key="6">
    <source>
        <dbReference type="ARBA" id="ARBA00023136"/>
    </source>
</evidence>
<accession>A0AAD8K6N3</accession>
<evidence type="ECO:0000256" key="3">
    <source>
        <dbReference type="ARBA" id="ARBA00022525"/>
    </source>
</evidence>
<dbReference type="GO" id="GO:0004566">
    <property type="term" value="F:beta-glucuronidase activity"/>
    <property type="evidence" value="ECO:0007669"/>
    <property type="project" value="TreeGrafter"/>
</dbReference>
<dbReference type="AlphaFoldDB" id="A0AAD8K6N3"/>
<comment type="function">
    <text evidence="10">Endoglycosidase which is a cell surface and extracellular matrix-degrading enzyme. Cleaves heparan sulfate proteoglycans (HSPGs) into heparan sulfate side chains and core proteoglycans.</text>
</comment>
<evidence type="ECO:0000256" key="5">
    <source>
        <dbReference type="ARBA" id="ARBA00022801"/>
    </source>
</evidence>
<keyword evidence="8" id="KW-0458">Lysosome</keyword>
<comment type="similarity">
    <text evidence="2">Belongs to the glycosyl hydrolase 79 family.</text>
</comment>
<dbReference type="FunFam" id="3.20.20.80:FF:000023">
    <property type="entry name" value="heparanase-like protein 3"/>
    <property type="match status" value="1"/>
</dbReference>
<keyword evidence="5" id="KW-0378">Hydrolase</keyword>
<dbReference type="Gene3D" id="3.20.20.80">
    <property type="entry name" value="Glycosidases"/>
    <property type="match status" value="1"/>
</dbReference>
<keyword evidence="4 12" id="KW-0732">Signal</keyword>
<dbReference type="GO" id="GO:0005576">
    <property type="term" value="C:extracellular region"/>
    <property type="evidence" value="ECO:0007669"/>
    <property type="project" value="UniProtKB-SubCell"/>
</dbReference>
<reference evidence="13" key="1">
    <citation type="journal article" date="2023" name="bioRxiv">
        <title>Improved chromosome-level genome assembly for marigold (Tagetes erecta).</title>
        <authorList>
            <person name="Jiang F."/>
            <person name="Yuan L."/>
            <person name="Wang S."/>
            <person name="Wang H."/>
            <person name="Xu D."/>
            <person name="Wang A."/>
            <person name="Fan W."/>
        </authorList>
    </citation>
    <scope>NUCLEOTIDE SEQUENCE</scope>
    <source>
        <strain evidence="13">WSJ</strain>
        <tissue evidence="13">Leaf</tissue>
    </source>
</reference>
<sequence>MGSLILQMGVCIWVLLVTFCFNLVDSQSVSRDDVIEGRVFIDGKSAIAKIDPDFICATMDWWPPEKCDYGTCSWGHASLLNVDLNNRIFQNAIKAFSTLKIRLGGSLQDKVVYQTEDNRKPCVPFSRNTSEMFGFTEGCLPLYRWDQLSAFFKETGAEIIFGLNALAGKTVQADGSAVGPWDSANAESLIRYTVKKNYTMYAWELGNELSGSGVGTRVTASQYAFDTLTLKNIVQEIYKGVEPKPQIIAPGGFFDPNWFKEFVDRTPGTLDIITHHIYNLGPGVDQHLVEKILDPSYLDGEADTFKQLQNILKTSVTSASAWVGEAGGAYNSGHNLVTNAFVFSFWYLDQLGMSSVYDTKTYCRQTLIGGNYGLLNTTTFEPNPDYYSALLWNRLMGRKVLSANFNGTKKIRSYAHCAKESEGITLLLINLDGKTRVNVSLSLDSTWSLHKLKSRAHNHHRKANKPRNSRISGTKTREEYHLTAKNRDLHSQVMMLNAKELRVNSNGEIPQLVPVHVDSSEPISVAPFSIVFAHIPYLTLYACSN</sequence>
<evidence type="ECO:0000256" key="11">
    <source>
        <dbReference type="SAM" id="MobiDB-lite"/>
    </source>
</evidence>
<evidence type="ECO:0000256" key="12">
    <source>
        <dbReference type="SAM" id="SignalP"/>
    </source>
</evidence>
<dbReference type="Pfam" id="PF03662">
    <property type="entry name" value="Glyco_hydro_79n"/>
    <property type="match status" value="1"/>
</dbReference>
<dbReference type="Proteomes" id="UP001229421">
    <property type="component" value="Unassembled WGS sequence"/>
</dbReference>
<dbReference type="PANTHER" id="PTHR14363:SF17">
    <property type="entry name" value="HEPARANASE-LIKE PROTEIN 3"/>
    <property type="match status" value="1"/>
</dbReference>
<keyword evidence="3" id="KW-0964">Secreted</keyword>